<dbReference type="AlphaFoldDB" id="A0AA37RZR7"/>
<name>A0AA37RZR7_9GAMM</name>
<comment type="catalytic activity">
    <reaction evidence="7">
        <text>Xaa-L-Pro dipeptide + H2O = an L-alpha-amino acid + L-proline</text>
        <dbReference type="Rhea" id="RHEA:76407"/>
        <dbReference type="ChEBI" id="CHEBI:15377"/>
        <dbReference type="ChEBI" id="CHEBI:59869"/>
        <dbReference type="ChEBI" id="CHEBI:60039"/>
        <dbReference type="ChEBI" id="CHEBI:195196"/>
        <dbReference type="EC" id="3.4.13.9"/>
    </reaction>
</comment>
<evidence type="ECO:0000256" key="4">
    <source>
        <dbReference type="ARBA" id="ARBA00022997"/>
    </source>
</evidence>
<comment type="similarity">
    <text evidence="7">Belongs to the peptidase M24B family. Bacterial-type prolidase subfamily.</text>
</comment>
<comment type="caution">
    <text evidence="10">The sequence shown here is derived from an EMBL/GenBank/DDBJ whole genome shotgun (WGS) entry which is preliminary data.</text>
</comment>
<dbReference type="InterPro" id="IPR048819">
    <property type="entry name" value="PepQ_N"/>
</dbReference>
<dbReference type="Gene3D" id="3.90.230.10">
    <property type="entry name" value="Creatinase/methionine aminopeptidase superfamily"/>
    <property type="match status" value="1"/>
</dbReference>
<dbReference type="RefSeq" id="WP_095507015.1">
    <property type="nucleotide sequence ID" value="NZ_BSNC01000009.1"/>
</dbReference>
<dbReference type="CDD" id="cd01087">
    <property type="entry name" value="Prolidase"/>
    <property type="match status" value="1"/>
</dbReference>
<keyword evidence="6 7" id="KW-0464">Manganese</keyword>
<dbReference type="InterPro" id="IPR022846">
    <property type="entry name" value="X_Pro_dipept"/>
</dbReference>
<feature type="binding site" evidence="7">
    <location>
        <position position="335"/>
    </location>
    <ligand>
        <name>Mn(2+)</name>
        <dbReference type="ChEBI" id="CHEBI:29035"/>
        <label>1</label>
    </ligand>
</feature>
<dbReference type="Gene3D" id="3.40.350.10">
    <property type="entry name" value="Creatinase/prolidase N-terminal domain"/>
    <property type="match status" value="1"/>
</dbReference>
<dbReference type="Pfam" id="PF00557">
    <property type="entry name" value="Peptidase_M24"/>
    <property type="match status" value="1"/>
</dbReference>
<dbReference type="InterPro" id="IPR000994">
    <property type="entry name" value="Pept_M24"/>
</dbReference>
<dbReference type="PANTHER" id="PTHR43226:SF8">
    <property type="entry name" value="XAA-PRO DIPEPTIDASE"/>
    <property type="match status" value="1"/>
</dbReference>
<evidence type="ECO:0000259" key="9">
    <source>
        <dbReference type="Pfam" id="PF21216"/>
    </source>
</evidence>
<dbReference type="PANTHER" id="PTHR43226">
    <property type="entry name" value="XAA-PRO AMINOPEPTIDASE 3"/>
    <property type="match status" value="1"/>
</dbReference>
<proteinExistence type="inferred from homology"/>
<dbReference type="InterPro" id="IPR036005">
    <property type="entry name" value="Creatinase/aminopeptidase-like"/>
</dbReference>
<comment type="function">
    <text evidence="7">Splits dipeptides with a prolyl residue in the C-terminal position.</text>
</comment>
<reference evidence="10" key="2">
    <citation type="submission" date="2023-01" db="EMBL/GenBank/DDBJ databases">
        <title>Draft genome sequence of Paraferrimonas sedimenticola strain NBRC 101628.</title>
        <authorList>
            <person name="Sun Q."/>
            <person name="Mori K."/>
        </authorList>
    </citation>
    <scope>NUCLEOTIDE SEQUENCE</scope>
    <source>
        <strain evidence="10">NBRC 101628</strain>
    </source>
</reference>
<dbReference type="EC" id="3.4.13.9" evidence="7"/>
<dbReference type="Proteomes" id="UP001161422">
    <property type="component" value="Unassembled WGS sequence"/>
</dbReference>
<evidence type="ECO:0000256" key="6">
    <source>
        <dbReference type="ARBA" id="ARBA00023211"/>
    </source>
</evidence>
<protein>
    <recommendedName>
        <fullName evidence="7">Xaa-Pro dipeptidase</fullName>
        <shortName evidence="7">X-Pro dipeptidase</shortName>
        <ecNumber evidence="7">3.4.13.9</ecNumber>
    </recommendedName>
    <alternativeName>
        <fullName evidence="7">Imidodipeptidase</fullName>
    </alternativeName>
    <alternativeName>
        <fullName evidence="7">Proline dipeptidase</fullName>
        <shortName evidence="7">Prolidase</shortName>
    </alternativeName>
</protein>
<dbReference type="GO" id="GO:0016795">
    <property type="term" value="F:phosphoric triester hydrolase activity"/>
    <property type="evidence" value="ECO:0007669"/>
    <property type="project" value="InterPro"/>
</dbReference>
<comment type="cofactor">
    <cofactor evidence="7">
        <name>Mn(2+)</name>
        <dbReference type="ChEBI" id="CHEBI:29035"/>
    </cofactor>
    <text evidence="7">Binds 2 manganese ions per subunit.</text>
</comment>
<dbReference type="GO" id="GO:0046872">
    <property type="term" value="F:metal ion binding"/>
    <property type="evidence" value="ECO:0007669"/>
    <property type="project" value="UniProtKB-KW"/>
</dbReference>
<accession>A0AA37RZR7</accession>
<evidence type="ECO:0000259" key="8">
    <source>
        <dbReference type="Pfam" id="PF00557"/>
    </source>
</evidence>
<keyword evidence="3 7" id="KW-0378">Hydrolase</keyword>
<dbReference type="GO" id="GO:0006508">
    <property type="term" value="P:proteolysis"/>
    <property type="evidence" value="ECO:0007669"/>
    <property type="project" value="UniProtKB-KW"/>
</dbReference>
<feature type="binding site" evidence="7">
    <location>
        <position position="244"/>
    </location>
    <ligand>
        <name>Mn(2+)</name>
        <dbReference type="ChEBI" id="CHEBI:29035"/>
        <label>2</label>
    </ligand>
</feature>
<keyword evidence="11" id="KW-1185">Reference proteome</keyword>
<evidence type="ECO:0000256" key="2">
    <source>
        <dbReference type="ARBA" id="ARBA00022723"/>
    </source>
</evidence>
<dbReference type="InterPro" id="IPR052433">
    <property type="entry name" value="X-Pro_dipept-like"/>
</dbReference>
<keyword evidence="2 7" id="KW-0479">Metal-binding</keyword>
<dbReference type="GO" id="GO:0008235">
    <property type="term" value="F:metalloexopeptidase activity"/>
    <property type="evidence" value="ECO:0007669"/>
    <property type="project" value="UniProtKB-UniRule"/>
</dbReference>
<reference evidence="10" key="1">
    <citation type="journal article" date="2014" name="Int. J. Syst. Evol. Microbiol.">
        <title>Complete genome sequence of Corynebacterium casei LMG S-19264T (=DSM 44701T), isolated from a smear-ripened cheese.</title>
        <authorList>
            <consortium name="US DOE Joint Genome Institute (JGI-PGF)"/>
            <person name="Walter F."/>
            <person name="Albersmeier A."/>
            <person name="Kalinowski J."/>
            <person name="Ruckert C."/>
        </authorList>
    </citation>
    <scope>NUCLEOTIDE SEQUENCE</scope>
    <source>
        <strain evidence="10">NBRC 101628</strain>
    </source>
</reference>
<dbReference type="GO" id="GO:0005829">
    <property type="term" value="C:cytosol"/>
    <property type="evidence" value="ECO:0007669"/>
    <property type="project" value="TreeGrafter"/>
</dbReference>
<gene>
    <name evidence="7 10" type="primary">pepQ</name>
    <name evidence="10" type="ORF">GCM10007895_29940</name>
</gene>
<dbReference type="Pfam" id="PF21216">
    <property type="entry name" value="PepQ_N"/>
    <property type="match status" value="1"/>
</dbReference>
<keyword evidence="4 7" id="KW-0224">Dipeptidase</keyword>
<dbReference type="HAMAP" id="MF_01279">
    <property type="entry name" value="X_Pro_dipeptid"/>
    <property type="match status" value="1"/>
</dbReference>
<feature type="binding site" evidence="7">
    <location>
        <position position="418"/>
    </location>
    <ligand>
        <name>Mn(2+)</name>
        <dbReference type="ChEBI" id="CHEBI:29035"/>
        <label>2</label>
    </ligand>
</feature>
<feature type="binding site" evidence="7">
    <location>
        <position position="380"/>
    </location>
    <ligand>
        <name>Mn(2+)</name>
        <dbReference type="ChEBI" id="CHEBI:29035"/>
        <label>1</label>
    </ligand>
</feature>
<dbReference type="GO" id="GO:0004177">
    <property type="term" value="F:aminopeptidase activity"/>
    <property type="evidence" value="ECO:0007669"/>
    <property type="project" value="TreeGrafter"/>
</dbReference>
<feature type="domain" description="Peptidase M24" evidence="8">
    <location>
        <begin position="166"/>
        <end position="425"/>
    </location>
</feature>
<evidence type="ECO:0000313" key="10">
    <source>
        <dbReference type="EMBL" id="GLP97687.1"/>
    </source>
</evidence>
<organism evidence="10 11">
    <name type="scientific">Paraferrimonas sedimenticola</name>
    <dbReference type="NCBI Taxonomy" id="375674"/>
    <lineage>
        <taxon>Bacteria</taxon>
        <taxon>Pseudomonadati</taxon>
        <taxon>Pseudomonadota</taxon>
        <taxon>Gammaproteobacteria</taxon>
        <taxon>Alteromonadales</taxon>
        <taxon>Ferrimonadaceae</taxon>
        <taxon>Paraferrimonas</taxon>
    </lineage>
</organism>
<keyword evidence="1 7" id="KW-0645">Protease</keyword>
<keyword evidence="5 7" id="KW-0482">Metalloprotease</keyword>
<dbReference type="InterPro" id="IPR029149">
    <property type="entry name" value="Creatin/AminoP/Spt16_N"/>
</dbReference>
<evidence type="ECO:0000313" key="11">
    <source>
        <dbReference type="Proteomes" id="UP001161422"/>
    </source>
</evidence>
<evidence type="ECO:0000256" key="1">
    <source>
        <dbReference type="ARBA" id="ARBA00022670"/>
    </source>
</evidence>
<dbReference type="SUPFAM" id="SSF55920">
    <property type="entry name" value="Creatinase/aminopeptidase"/>
    <property type="match status" value="1"/>
</dbReference>
<dbReference type="EMBL" id="BSNC01000009">
    <property type="protein sequence ID" value="GLP97687.1"/>
    <property type="molecule type" value="Genomic_DNA"/>
</dbReference>
<evidence type="ECO:0000256" key="3">
    <source>
        <dbReference type="ARBA" id="ARBA00022801"/>
    </source>
</evidence>
<evidence type="ECO:0000256" key="7">
    <source>
        <dbReference type="HAMAP-Rule" id="MF_01279"/>
    </source>
</evidence>
<dbReference type="GO" id="GO:0102009">
    <property type="term" value="F:proline dipeptidase activity"/>
    <property type="evidence" value="ECO:0007669"/>
    <property type="project" value="UniProtKB-EC"/>
</dbReference>
<feature type="binding site" evidence="7">
    <location>
        <position position="418"/>
    </location>
    <ligand>
        <name>Mn(2+)</name>
        <dbReference type="ChEBI" id="CHEBI:29035"/>
        <label>1</label>
    </ligand>
</feature>
<dbReference type="PROSITE" id="PS00491">
    <property type="entry name" value="PROLINE_PEPTIDASE"/>
    <property type="match status" value="1"/>
</dbReference>
<feature type="domain" description="Xaa-Pro dipeptidase N-terminal" evidence="9">
    <location>
        <begin position="7"/>
        <end position="155"/>
    </location>
</feature>
<dbReference type="NCBIfam" id="NF010133">
    <property type="entry name" value="PRK13607.1"/>
    <property type="match status" value="1"/>
</dbReference>
<sequence>MNLKENLYFSHVESLQQRVAAIREHQSLQGLVIHAGQPHRIFGDDMDYPFKASPHFKQWLPLTANPHCWLIVDGQTKPKLLYFQPVDFWHKVEPLPQAPWVKAFEVVVIADKTQAEQHLPGNKTGWAYLGEHQAVAQELGFEAINPQPVVDFLHYHRSFKTEWEQACMREANRIASLGHMAAKDAFYSGASEFEIQQAYIKATEQGENDAPYNAIIALNQNAAILHYTVLERRAPAQLNSFLIDAGANCNGYASDITRTYAFSSGPFADMIERMDKELLEIIEGIRPGVAYQDLHLDMHQRIGSMLRDFELSDASVESLVEQQVTRAFFPHGLGHMLGLQVHDVAGFMQNPEGSHQAAPEQHPFLRCTRELAAGQVLTVEPGLYVIDSLLDELSDSAKKLVNWAQVDVLRPFGGIRIEDNVLVTEQGSDNLTRAQGL</sequence>
<evidence type="ECO:0000256" key="5">
    <source>
        <dbReference type="ARBA" id="ARBA00023049"/>
    </source>
</evidence>
<dbReference type="InterPro" id="IPR001131">
    <property type="entry name" value="Peptidase_M24B_aminopep-P_CS"/>
</dbReference>
<feature type="binding site" evidence="7">
    <location>
        <position position="255"/>
    </location>
    <ligand>
        <name>Mn(2+)</name>
        <dbReference type="ChEBI" id="CHEBI:29035"/>
        <label>2</label>
    </ligand>
</feature>
<feature type="binding site" evidence="7">
    <location>
        <position position="255"/>
    </location>
    <ligand>
        <name>Mn(2+)</name>
        <dbReference type="ChEBI" id="CHEBI:29035"/>
        <label>1</label>
    </ligand>
</feature>